<keyword evidence="7" id="KW-1185">Reference proteome</keyword>
<keyword evidence="2" id="KW-0479">Metal-binding</keyword>
<dbReference type="GO" id="GO:0046872">
    <property type="term" value="F:metal ion binding"/>
    <property type="evidence" value="ECO:0007669"/>
    <property type="project" value="UniProtKB-KW"/>
</dbReference>
<evidence type="ECO:0000256" key="4">
    <source>
        <dbReference type="SAM" id="MobiDB-lite"/>
    </source>
</evidence>
<dbReference type="InterPro" id="IPR030048">
    <property type="entry name" value="SurE"/>
</dbReference>
<organism evidence="6 7">
    <name type="scientific">Actinidia chinensis var. chinensis</name>
    <name type="common">Chinese soft-hair kiwi</name>
    <dbReference type="NCBI Taxonomy" id="1590841"/>
    <lineage>
        <taxon>Eukaryota</taxon>
        <taxon>Viridiplantae</taxon>
        <taxon>Streptophyta</taxon>
        <taxon>Embryophyta</taxon>
        <taxon>Tracheophyta</taxon>
        <taxon>Spermatophyta</taxon>
        <taxon>Magnoliopsida</taxon>
        <taxon>eudicotyledons</taxon>
        <taxon>Gunneridae</taxon>
        <taxon>Pentapetalae</taxon>
        <taxon>asterids</taxon>
        <taxon>Ericales</taxon>
        <taxon>Actinidiaceae</taxon>
        <taxon>Actinidia</taxon>
    </lineage>
</organism>
<dbReference type="GO" id="GO:0008252">
    <property type="term" value="F:nucleotidase activity"/>
    <property type="evidence" value="ECO:0007669"/>
    <property type="project" value="InterPro"/>
</dbReference>
<comment type="caution">
    <text evidence="6">The sequence shown here is derived from an EMBL/GenBank/DDBJ whole genome shotgun (WGS) entry which is preliminary data.</text>
</comment>
<dbReference type="Pfam" id="PF01975">
    <property type="entry name" value="SurE"/>
    <property type="match status" value="1"/>
</dbReference>
<dbReference type="Gene3D" id="3.40.1210.10">
    <property type="entry name" value="Survival protein SurE-like phosphatase/nucleotidase"/>
    <property type="match status" value="1"/>
</dbReference>
<evidence type="ECO:0000256" key="3">
    <source>
        <dbReference type="ARBA" id="ARBA00022801"/>
    </source>
</evidence>
<feature type="domain" description="Survival protein SurE-like phosphatase/nucleotidase" evidence="5">
    <location>
        <begin position="67"/>
        <end position="259"/>
    </location>
</feature>
<protein>
    <submittedName>
        <fullName evidence="6">5'-nucleotidase</fullName>
    </submittedName>
</protein>
<name>A0A2R6PT43_ACTCC</name>
<dbReference type="Gramene" id="PSR96172">
    <property type="protein sequence ID" value="PSR96172"/>
    <property type="gene ID" value="CEY00_Acc22307"/>
</dbReference>
<dbReference type="Proteomes" id="UP000241394">
    <property type="component" value="Chromosome LG23"/>
</dbReference>
<dbReference type="OrthoDB" id="202825at2759"/>
<dbReference type="FunCoup" id="A0A2R6PT43">
    <property type="interactions" value="111"/>
</dbReference>
<feature type="compositionally biased region" description="Basic and acidic residues" evidence="4">
    <location>
        <begin position="27"/>
        <end position="45"/>
    </location>
</feature>
<reference evidence="6 7" key="1">
    <citation type="submission" date="2017-07" db="EMBL/GenBank/DDBJ databases">
        <title>An improved, manually edited Actinidia chinensis var. chinensis (kiwifruit) genome highlights the challenges associated with draft genomes and gene prediction in plants.</title>
        <authorList>
            <person name="Pilkington S."/>
            <person name="Crowhurst R."/>
            <person name="Hilario E."/>
            <person name="Nardozza S."/>
            <person name="Fraser L."/>
            <person name="Peng Y."/>
            <person name="Gunaseelan K."/>
            <person name="Simpson R."/>
            <person name="Tahir J."/>
            <person name="Deroles S."/>
            <person name="Templeton K."/>
            <person name="Luo Z."/>
            <person name="Davy M."/>
            <person name="Cheng C."/>
            <person name="Mcneilage M."/>
            <person name="Scaglione D."/>
            <person name="Liu Y."/>
            <person name="Zhang Q."/>
            <person name="Datson P."/>
            <person name="De Silva N."/>
            <person name="Gardiner S."/>
            <person name="Bassett H."/>
            <person name="Chagne D."/>
            <person name="Mccallum J."/>
            <person name="Dzierzon H."/>
            <person name="Deng C."/>
            <person name="Wang Y.-Y."/>
            <person name="Barron N."/>
            <person name="Manako K."/>
            <person name="Bowen J."/>
            <person name="Foster T."/>
            <person name="Erridge Z."/>
            <person name="Tiffin H."/>
            <person name="Waite C."/>
            <person name="Davies K."/>
            <person name="Grierson E."/>
            <person name="Laing W."/>
            <person name="Kirk R."/>
            <person name="Chen X."/>
            <person name="Wood M."/>
            <person name="Montefiori M."/>
            <person name="Brummell D."/>
            <person name="Schwinn K."/>
            <person name="Catanach A."/>
            <person name="Fullerton C."/>
            <person name="Li D."/>
            <person name="Meiyalaghan S."/>
            <person name="Nieuwenhuizen N."/>
            <person name="Read N."/>
            <person name="Prakash R."/>
            <person name="Hunter D."/>
            <person name="Zhang H."/>
            <person name="Mckenzie M."/>
            <person name="Knabel M."/>
            <person name="Harris A."/>
            <person name="Allan A."/>
            <person name="Chen A."/>
            <person name="Janssen B."/>
            <person name="Plunkett B."/>
            <person name="Dwamena C."/>
            <person name="Voogd C."/>
            <person name="Leif D."/>
            <person name="Lafferty D."/>
            <person name="Souleyre E."/>
            <person name="Varkonyi-Gasic E."/>
            <person name="Gambi F."/>
            <person name="Hanley J."/>
            <person name="Yao J.-L."/>
            <person name="Cheung J."/>
            <person name="David K."/>
            <person name="Warren B."/>
            <person name="Marsh K."/>
            <person name="Snowden K."/>
            <person name="Lin-Wang K."/>
            <person name="Brian L."/>
            <person name="Martinez-Sanchez M."/>
            <person name="Wang M."/>
            <person name="Ileperuma N."/>
            <person name="Macnee N."/>
            <person name="Campin R."/>
            <person name="Mcatee P."/>
            <person name="Drummond R."/>
            <person name="Espley R."/>
            <person name="Ireland H."/>
            <person name="Wu R."/>
            <person name="Atkinson R."/>
            <person name="Karunairetnam S."/>
            <person name="Bulley S."/>
            <person name="Chunkath S."/>
            <person name="Hanley Z."/>
            <person name="Storey R."/>
            <person name="Thrimawithana A."/>
            <person name="Thomson S."/>
            <person name="David C."/>
            <person name="Testolin R."/>
        </authorList>
    </citation>
    <scope>NUCLEOTIDE SEQUENCE [LARGE SCALE GENOMIC DNA]</scope>
    <source>
        <strain evidence="7">cv. Red5</strain>
        <tissue evidence="6">Young leaf</tissue>
    </source>
</reference>
<dbReference type="InterPro" id="IPR002828">
    <property type="entry name" value="SurE-like_Pase/nucleotidase"/>
</dbReference>
<keyword evidence="3" id="KW-0378">Hydrolase</keyword>
<dbReference type="STRING" id="1590841.A0A2R6PT43"/>
<dbReference type="OMA" id="SKLCWQA"/>
<dbReference type="HAMAP" id="MF_00060">
    <property type="entry name" value="SurE"/>
    <property type="match status" value="1"/>
</dbReference>
<dbReference type="EMBL" id="NKQK01000023">
    <property type="protein sequence ID" value="PSR96172.1"/>
    <property type="molecule type" value="Genomic_DNA"/>
</dbReference>
<feature type="region of interest" description="Disordered" evidence="4">
    <location>
        <begin position="21"/>
        <end position="65"/>
    </location>
</feature>
<dbReference type="PANTHER" id="PTHR30457:SF5">
    <property type="entry name" value="OS01G0709400 PROTEIN"/>
    <property type="match status" value="1"/>
</dbReference>
<reference evidence="7" key="2">
    <citation type="journal article" date="2018" name="BMC Genomics">
        <title>A manually annotated Actinidia chinensis var. chinensis (kiwifruit) genome highlights the challenges associated with draft genomes and gene prediction in plants.</title>
        <authorList>
            <person name="Pilkington S.M."/>
            <person name="Crowhurst R."/>
            <person name="Hilario E."/>
            <person name="Nardozza S."/>
            <person name="Fraser L."/>
            <person name="Peng Y."/>
            <person name="Gunaseelan K."/>
            <person name="Simpson R."/>
            <person name="Tahir J."/>
            <person name="Deroles S.C."/>
            <person name="Templeton K."/>
            <person name="Luo Z."/>
            <person name="Davy M."/>
            <person name="Cheng C."/>
            <person name="McNeilage M."/>
            <person name="Scaglione D."/>
            <person name="Liu Y."/>
            <person name="Zhang Q."/>
            <person name="Datson P."/>
            <person name="De Silva N."/>
            <person name="Gardiner S.E."/>
            <person name="Bassett H."/>
            <person name="Chagne D."/>
            <person name="McCallum J."/>
            <person name="Dzierzon H."/>
            <person name="Deng C."/>
            <person name="Wang Y.Y."/>
            <person name="Barron L."/>
            <person name="Manako K."/>
            <person name="Bowen J."/>
            <person name="Foster T.M."/>
            <person name="Erridge Z.A."/>
            <person name="Tiffin H."/>
            <person name="Waite C.N."/>
            <person name="Davies K.M."/>
            <person name="Grierson E.P."/>
            <person name="Laing W.A."/>
            <person name="Kirk R."/>
            <person name="Chen X."/>
            <person name="Wood M."/>
            <person name="Montefiori M."/>
            <person name="Brummell D.A."/>
            <person name="Schwinn K.E."/>
            <person name="Catanach A."/>
            <person name="Fullerton C."/>
            <person name="Li D."/>
            <person name="Meiyalaghan S."/>
            <person name="Nieuwenhuizen N."/>
            <person name="Read N."/>
            <person name="Prakash R."/>
            <person name="Hunter D."/>
            <person name="Zhang H."/>
            <person name="McKenzie M."/>
            <person name="Knabel M."/>
            <person name="Harris A."/>
            <person name="Allan A.C."/>
            <person name="Gleave A."/>
            <person name="Chen A."/>
            <person name="Janssen B.J."/>
            <person name="Plunkett B."/>
            <person name="Ampomah-Dwamena C."/>
            <person name="Voogd C."/>
            <person name="Leif D."/>
            <person name="Lafferty D."/>
            <person name="Souleyre E.J.F."/>
            <person name="Varkonyi-Gasic E."/>
            <person name="Gambi F."/>
            <person name="Hanley J."/>
            <person name="Yao J.L."/>
            <person name="Cheung J."/>
            <person name="David K.M."/>
            <person name="Warren B."/>
            <person name="Marsh K."/>
            <person name="Snowden K.C."/>
            <person name="Lin-Wang K."/>
            <person name="Brian L."/>
            <person name="Martinez-Sanchez M."/>
            <person name="Wang M."/>
            <person name="Ileperuma N."/>
            <person name="Macnee N."/>
            <person name="Campin R."/>
            <person name="McAtee P."/>
            <person name="Drummond R.S.M."/>
            <person name="Espley R.V."/>
            <person name="Ireland H.S."/>
            <person name="Wu R."/>
            <person name="Atkinson R.G."/>
            <person name="Karunairetnam S."/>
            <person name="Bulley S."/>
            <person name="Chunkath S."/>
            <person name="Hanley Z."/>
            <person name="Storey R."/>
            <person name="Thrimawithana A.H."/>
            <person name="Thomson S."/>
            <person name="David C."/>
            <person name="Testolin R."/>
            <person name="Huang H."/>
            <person name="Hellens R.P."/>
            <person name="Schaffer R.J."/>
        </authorList>
    </citation>
    <scope>NUCLEOTIDE SEQUENCE [LARGE SCALE GENOMIC DNA]</scope>
    <source>
        <strain evidence="7">cv. Red5</strain>
    </source>
</reference>
<evidence type="ECO:0000313" key="6">
    <source>
        <dbReference type="EMBL" id="PSR96172.1"/>
    </source>
</evidence>
<dbReference type="InterPro" id="IPR036523">
    <property type="entry name" value="SurE-like_sf"/>
</dbReference>
<evidence type="ECO:0000259" key="5">
    <source>
        <dbReference type="Pfam" id="PF01975"/>
    </source>
</evidence>
<dbReference type="InParanoid" id="A0A2R6PT43"/>
<accession>A0A2R6PT43</accession>
<gene>
    <name evidence="6" type="ORF">CEY00_Acc22307</name>
</gene>
<dbReference type="AlphaFoldDB" id="A0A2R6PT43"/>
<comment type="similarity">
    <text evidence="1">Belongs to the SurE nucleotidase family.</text>
</comment>
<evidence type="ECO:0000313" key="7">
    <source>
        <dbReference type="Proteomes" id="UP000241394"/>
    </source>
</evidence>
<sequence>MTTSAVKNNLLPPGLVSNLQQVLLSRKGGEDEQSKKNGDDSDEKSSSTSPSDETESNSDKDDLRPIVLVTNGDGIESPGLTYLVEALGREDLYNVHVCAPQSDKSVSGHSVTLGETVAVSSAEIHGATAFEVSGTPVDCVSLALSGALFSWSKPLLVISGINKGSCCGHHMIYSGVVAGAREALISGVPSMSISLNWKKDESQDSDFKDAATVCLPLITAAIRDIKKGIFPKSCLLNVEVPTSALTNKGFKLTKQSLWRSTPSWQAIPANKSAGRFMSNQQSLGMQLAQLSRDASAAGAARRLTTQRKNLEVVESVGVAGKSDSNRSVKYFRLEFLDKEQDDMDEDIDFRAVQDGFVAITPLSLSPHIELDIQTAASEWISAALHTEQ</sequence>
<evidence type="ECO:0000256" key="2">
    <source>
        <dbReference type="ARBA" id="ARBA00022723"/>
    </source>
</evidence>
<evidence type="ECO:0000256" key="1">
    <source>
        <dbReference type="ARBA" id="ARBA00011062"/>
    </source>
</evidence>
<proteinExistence type="inferred from homology"/>
<dbReference type="NCBIfam" id="TIGR00087">
    <property type="entry name" value="surE"/>
    <property type="match status" value="1"/>
</dbReference>
<dbReference type="SUPFAM" id="SSF64167">
    <property type="entry name" value="SurE-like"/>
    <property type="match status" value="1"/>
</dbReference>
<dbReference type="PANTHER" id="PTHR30457">
    <property type="entry name" value="5'-NUCLEOTIDASE SURE"/>
    <property type="match status" value="1"/>
</dbReference>